<dbReference type="PANTHER" id="PTHR42928">
    <property type="entry name" value="TRICARBOXYLATE-BINDING PROTEIN"/>
    <property type="match status" value="1"/>
</dbReference>
<evidence type="ECO:0000313" key="3">
    <source>
        <dbReference type="EMBL" id="QKV51429.1"/>
    </source>
</evidence>
<dbReference type="EMBL" id="CP054840">
    <property type="protein sequence ID" value="QKV51429.1"/>
    <property type="molecule type" value="Genomic_DNA"/>
</dbReference>
<feature type="signal peptide" evidence="2">
    <location>
        <begin position="1"/>
        <end position="40"/>
    </location>
</feature>
<dbReference type="PIRSF" id="PIRSF017082">
    <property type="entry name" value="YflP"/>
    <property type="match status" value="1"/>
</dbReference>
<comment type="similarity">
    <text evidence="1">Belongs to the UPF0065 (bug) family.</text>
</comment>
<dbReference type="RefSeq" id="WP_175502366.1">
    <property type="nucleotide sequence ID" value="NZ_CAURQT010000008.1"/>
</dbReference>
<evidence type="ECO:0000256" key="1">
    <source>
        <dbReference type="ARBA" id="ARBA00006987"/>
    </source>
</evidence>
<dbReference type="Gene3D" id="3.40.190.10">
    <property type="entry name" value="Periplasmic binding protein-like II"/>
    <property type="match status" value="1"/>
</dbReference>
<feature type="chain" id="PRO_5026857178" evidence="2">
    <location>
        <begin position="41"/>
        <end position="343"/>
    </location>
</feature>
<dbReference type="InterPro" id="IPR006311">
    <property type="entry name" value="TAT_signal"/>
</dbReference>
<accession>A0A6N1WW07</accession>
<dbReference type="CDD" id="cd13578">
    <property type="entry name" value="PBP2_Bug27"/>
    <property type="match status" value="1"/>
</dbReference>
<dbReference type="Gene3D" id="3.40.190.150">
    <property type="entry name" value="Bordetella uptake gene, domain 1"/>
    <property type="match status" value="1"/>
</dbReference>
<proteinExistence type="inferred from homology"/>
<dbReference type="Pfam" id="PF03401">
    <property type="entry name" value="TctC"/>
    <property type="match status" value="1"/>
</dbReference>
<evidence type="ECO:0000313" key="4">
    <source>
        <dbReference type="Proteomes" id="UP000509579"/>
    </source>
</evidence>
<sequence>MSLPTSRLSSASGATRRAGLRLALGSAVAAAALLAPWAQAAGPAGYPSKPIRLVVPFSPGGSTDILGRLLAQKMGENMNATVVVENKPGANGTLGCDQVAKSPADGYTIVLGDVGCMAMAPGLYTKLPYDPLKDFAVVSLVARSPLVLAVGAQSPFKSVADLTAAARAQPGKLNYPSSGTGGPNHLGAELYAMQAKVKISHIPYKGSAPSVVSLVAGETDFGFLTAVTVDSQLKAGKLRALAVAHNERLASLPDVPTMDEQGLKGFQADAWFMAAVPAGTPKPIVDRLYAEIAKALPDPVVKAKLDAMGVLPSALTPAASAEFHKVEVAKWREVIKSAHITLD</sequence>
<dbReference type="InterPro" id="IPR042100">
    <property type="entry name" value="Bug_dom1"/>
</dbReference>
<organism evidence="3 4">
    <name type="scientific">Comamonas antarctica</name>
    <dbReference type="NCBI Taxonomy" id="2743470"/>
    <lineage>
        <taxon>Bacteria</taxon>
        <taxon>Pseudomonadati</taxon>
        <taxon>Pseudomonadota</taxon>
        <taxon>Betaproteobacteria</taxon>
        <taxon>Burkholderiales</taxon>
        <taxon>Comamonadaceae</taxon>
        <taxon>Comamonas</taxon>
    </lineage>
</organism>
<dbReference type="AlphaFoldDB" id="A0A6N1WW07"/>
<dbReference type="KEGG" id="aant:HUK68_00170"/>
<dbReference type="PANTHER" id="PTHR42928:SF5">
    <property type="entry name" value="BLR1237 PROTEIN"/>
    <property type="match status" value="1"/>
</dbReference>
<keyword evidence="4" id="KW-1185">Reference proteome</keyword>
<keyword evidence="2" id="KW-0732">Signal</keyword>
<dbReference type="PROSITE" id="PS51318">
    <property type="entry name" value="TAT"/>
    <property type="match status" value="1"/>
</dbReference>
<dbReference type="Proteomes" id="UP000509579">
    <property type="component" value="Chromosome"/>
</dbReference>
<dbReference type="SUPFAM" id="SSF53850">
    <property type="entry name" value="Periplasmic binding protein-like II"/>
    <property type="match status" value="1"/>
</dbReference>
<reference evidence="3 4" key="1">
    <citation type="submission" date="2020-06" db="EMBL/GenBank/DDBJ databases">
        <title>Acidovorax antarctica sp. nov., isolated from Corinth ice sheet soil, Antarctic Fields Peninsula.</title>
        <authorList>
            <person name="Xu Q."/>
            <person name="Peng F."/>
        </authorList>
    </citation>
    <scope>NUCLEOTIDE SEQUENCE [LARGE SCALE GENOMIC DNA]</scope>
    <source>
        <strain evidence="3 4">16-35-5</strain>
    </source>
</reference>
<gene>
    <name evidence="3" type="ORF">HUK68_00170</name>
</gene>
<dbReference type="InterPro" id="IPR005064">
    <property type="entry name" value="BUG"/>
</dbReference>
<name>A0A6N1WW07_9BURK</name>
<protein>
    <submittedName>
        <fullName evidence="3">Tripartite tricarboxylate transporter substrate binding protein</fullName>
    </submittedName>
</protein>
<evidence type="ECO:0000256" key="2">
    <source>
        <dbReference type="SAM" id="SignalP"/>
    </source>
</evidence>